<name>A0A2T5C3U9_9BACT</name>
<dbReference type="InterPro" id="IPR033985">
    <property type="entry name" value="SusD-like_N"/>
</dbReference>
<evidence type="ECO:0000256" key="1">
    <source>
        <dbReference type="ARBA" id="ARBA00004442"/>
    </source>
</evidence>
<dbReference type="SUPFAM" id="SSF48452">
    <property type="entry name" value="TPR-like"/>
    <property type="match status" value="1"/>
</dbReference>
<keyword evidence="5" id="KW-0998">Cell outer membrane</keyword>
<evidence type="ECO:0000256" key="4">
    <source>
        <dbReference type="ARBA" id="ARBA00023136"/>
    </source>
</evidence>
<gene>
    <name evidence="9" type="ORF">C8N47_10412</name>
</gene>
<evidence type="ECO:0000256" key="5">
    <source>
        <dbReference type="ARBA" id="ARBA00023237"/>
    </source>
</evidence>
<dbReference type="EMBL" id="QAAD01000004">
    <property type="protein sequence ID" value="PTN09468.1"/>
    <property type="molecule type" value="Genomic_DNA"/>
</dbReference>
<evidence type="ECO:0000313" key="9">
    <source>
        <dbReference type="EMBL" id="PTN09468.1"/>
    </source>
</evidence>
<evidence type="ECO:0000313" key="10">
    <source>
        <dbReference type="Proteomes" id="UP000243525"/>
    </source>
</evidence>
<comment type="subcellular location">
    <subcellularLocation>
        <location evidence="1">Cell outer membrane</location>
    </subcellularLocation>
</comment>
<dbReference type="Pfam" id="PF07980">
    <property type="entry name" value="SusD_RagB"/>
    <property type="match status" value="1"/>
</dbReference>
<dbReference type="AlphaFoldDB" id="A0A2T5C3U9"/>
<feature type="domain" description="SusD-like N-terminal" evidence="8">
    <location>
        <begin position="61"/>
        <end position="205"/>
    </location>
</feature>
<dbReference type="Pfam" id="PF14322">
    <property type="entry name" value="SusD-like_3"/>
    <property type="match status" value="1"/>
</dbReference>
<sequence length="596" mass="65916">MKNILKLLILVVLLPVAACDDLLEPAIENNRGLEAMYEEPSYAQGILANAYILLPYSGTPNSDLATDDAVSNDNSNSYLAMATGSWTSETNPVSQWQGRRNAIQYINLFLENVDQVVWSKDEVISSMYNDKLKGEAYGLRAIQLYYLLLAHGGWTSGGELLGVPNLTASENTSSDFNVPRNTFQECIDQIMSDADEAIDLLPLDFGDISSSEIPAKYVSLGVTNSSDYNRVFGNLMRGRLTGRIVEAVRAQAALLAASPAYSAGTTVSWEDAANYAATVLDRIGGVSGLAANGNTWYVNTSEIASLAAGANPAEIIWRSDVSQSNTLEADNFPPSQYGDGRVNPTQNLVDAFPMLNGYPIDDANSGYDENNPYANRDPRLSDYIVVNGSTQGPNSDVITTGTYGTNNDAINRESGYSTRTGYYLRKLLRYDCNPNPNYDTQQKHYTARIRYTEIFLNYAEAANEAWGPTGNGGHTYSAYDVIKAIRERAGIGTANNDAYLESVKGDKEQMRELIRNERRLELCFENKRFWDLRRWKVSLGDLNETAAGVQIDQTNGTLSYTPVNVELRTYKDYMYYGPIPYGEVQKWSNLQQNAGW</sequence>
<evidence type="ECO:0000259" key="8">
    <source>
        <dbReference type="Pfam" id="PF14322"/>
    </source>
</evidence>
<evidence type="ECO:0000256" key="3">
    <source>
        <dbReference type="ARBA" id="ARBA00022729"/>
    </source>
</evidence>
<comment type="caution">
    <text evidence="9">The sequence shown here is derived from an EMBL/GenBank/DDBJ whole genome shotgun (WGS) entry which is preliminary data.</text>
</comment>
<feature type="domain" description="RagB/SusD" evidence="7">
    <location>
        <begin position="328"/>
        <end position="596"/>
    </location>
</feature>
<comment type="similarity">
    <text evidence="2">Belongs to the SusD family.</text>
</comment>
<protein>
    <submittedName>
        <fullName evidence="9">Putative outer membrane starch-binding protein</fullName>
    </submittedName>
</protein>
<dbReference type="InterPro" id="IPR012944">
    <property type="entry name" value="SusD_RagB_dom"/>
</dbReference>
<keyword evidence="4" id="KW-0472">Membrane</keyword>
<dbReference type="OrthoDB" id="691231at2"/>
<reference evidence="9 10" key="1">
    <citation type="submission" date="2018-04" db="EMBL/GenBank/DDBJ databases">
        <title>Genomic Encyclopedia of Archaeal and Bacterial Type Strains, Phase II (KMG-II): from individual species to whole genera.</title>
        <authorList>
            <person name="Goeker M."/>
        </authorList>
    </citation>
    <scope>NUCLEOTIDE SEQUENCE [LARGE SCALE GENOMIC DNA]</scope>
    <source>
        <strain evidence="9 10">DSM 28823</strain>
    </source>
</reference>
<evidence type="ECO:0000256" key="2">
    <source>
        <dbReference type="ARBA" id="ARBA00006275"/>
    </source>
</evidence>
<dbReference type="GO" id="GO:0009279">
    <property type="term" value="C:cell outer membrane"/>
    <property type="evidence" value="ECO:0007669"/>
    <property type="project" value="UniProtKB-SubCell"/>
</dbReference>
<dbReference type="Gene3D" id="1.25.40.390">
    <property type="match status" value="1"/>
</dbReference>
<feature type="chain" id="PRO_5015650089" evidence="6">
    <location>
        <begin position="19"/>
        <end position="596"/>
    </location>
</feature>
<dbReference type="RefSeq" id="WP_107821383.1">
    <property type="nucleotide sequence ID" value="NZ_OY782574.1"/>
</dbReference>
<accession>A0A2T5C3U9</accession>
<evidence type="ECO:0000256" key="6">
    <source>
        <dbReference type="SAM" id="SignalP"/>
    </source>
</evidence>
<keyword evidence="10" id="KW-1185">Reference proteome</keyword>
<proteinExistence type="inferred from homology"/>
<organism evidence="9 10">
    <name type="scientific">Mangrovibacterium marinum</name>
    <dbReference type="NCBI Taxonomy" id="1639118"/>
    <lineage>
        <taxon>Bacteria</taxon>
        <taxon>Pseudomonadati</taxon>
        <taxon>Bacteroidota</taxon>
        <taxon>Bacteroidia</taxon>
        <taxon>Marinilabiliales</taxon>
        <taxon>Prolixibacteraceae</taxon>
        <taxon>Mangrovibacterium</taxon>
    </lineage>
</organism>
<dbReference type="InterPro" id="IPR011990">
    <property type="entry name" value="TPR-like_helical_dom_sf"/>
</dbReference>
<keyword evidence="3 6" id="KW-0732">Signal</keyword>
<feature type="signal peptide" evidence="6">
    <location>
        <begin position="1"/>
        <end position="18"/>
    </location>
</feature>
<dbReference type="Proteomes" id="UP000243525">
    <property type="component" value="Unassembled WGS sequence"/>
</dbReference>
<evidence type="ECO:0000259" key="7">
    <source>
        <dbReference type="Pfam" id="PF07980"/>
    </source>
</evidence>